<dbReference type="SMART" id="SM00448">
    <property type="entry name" value="REC"/>
    <property type="match status" value="1"/>
</dbReference>
<dbReference type="InterPro" id="IPR011006">
    <property type="entry name" value="CheY-like_superfamily"/>
</dbReference>
<sequence length="135" mass="15368">MKNRLRSIMLLDDNPATNFIHKKFIKMAACAEKTVDFQSGNNALKYLQTNSDFLPDIIFVDINMPIMSAWEFLEEYGELVDNVEKKPVVILLSTSLSPADKKKAEDIEIIDDIRLKPLAVDVIHDVVDKFFPSLP</sequence>
<dbReference type="RefSeq" id="WP_138853625.1">
    <property type="nucleotide sequence ID" value="NZ_CP040710.1"/>
</dbReference>
<dbReference type="AlphaFoldDB" id="A0A5B7SRP5"/>
<dbReference type="GO" id="GO:0000160">
    <property type="term" value="P:phosphorelay signal transduction system"/>
    <property type="evidence" value="ECO:0007669"/>
    <property type="project" value="InterPro"/>
</dbReference>
<dbReference type="PANTHER" id="PTHR44520:SF2">
    <property type="entry name" value="RESPONSE REGULATOR RCP1"/>
    <property type="match status" value="1"/>
</dbReference>
<dbReference type="PROSITE" id="PS50110">
    <property type="entry name" value="RESPONSE_REGULATORY"/>
    <property type="match status" value="1"/>
</dbReference>
<organism evidence="3 4">
    <name type="scientific">Aggregatimonas sangjinii</name>
    <dbReference type="NCBI Taxonomy" id="2583587"/>
    <lineage>
        <taxon>Bacteria</taxon>
        <taxon>Pseudomonadati</taxon>
        <taxon>Bacteroidota</taxon>
        <taxon>Flavobacteriia</taxon>
        <taxon>Flavobacteriales</taxon>
        <taxon>Flavobacteriaceae</taxon>
        <taxon>Aggregatimonas</taxon>
    </lineage>
</organism>
<name>A0A5B7SRP5_9FLAO</name>
<proteinExistence type="predicted"/>
<evidence type="ECO:0000259" key="2">
    <source>
        <dbReference type="PROSITE" id="PS50110"/>
    </source>
</evidence>
<keyword evidence="1" id="KW-0597">Phosphoprotein</keyword>
<dbReference type="PANTHER" id="PTHR44520">
    <property type="entry name" value="RESPONSE REGULATOR RCP1-RELATED"/>
    <property type="match status" value="1"/>
</dbReference>
<feature type="modified residue" description="4-aspartylphosphate" evidence="1">
    <location>
        <position position="61"/>
    </location>
</feature>
<protein>
    <submittedName>
        <fullName evidence="3">Response regulator</fullName>
    </submittedName>
</protein>
<gene>
    <name evidence="3" type="ORF">FGM00_14640</name>
</gene>
<accession>A0A5B7SRP5</accession>
<dbReference type="InterPro" id="IPR001789">
    <property type="entry name" value="Sig_transdc_resp-reg_receiver"/>
</dbReference>
<dbReference type="SUPFAM" id="SSF52172">
    <property type="entry name" value="CheY-like"/>
    <property type="match status" value="1"/>
</dbReference>
<dbReference type="OrthoDB" id="673128at2"/>
<dbReference type="EMBL" id="CP040710">
    <property type="protein sequence ID" value="QCX01286.1"/>
    <property type="molecule type" value="Genomic_DNA"/>
</dbReference>
<dbReference type="InterPro" id="IPR052893">
    <property type="entry name" value="TCS_response_regulator"/>
</dbReference>
<evidence type="ECO:0000313" key="4">
    <source>
        <dbReference type="Proteomes" id="UP000310017"/>
    </source>
</evidence>
<dbReference type="KEGG" id="asag:FGM00_14640"/>
<dbReference type="Proteomes" id="UP000310017">
    <property type="component" value="Chromosome"/>
</dbReference>
<dbReference type="Pfam" id="PF00072">
    <property type="entry name" value="Response_reg"/>
    <property type="match status" value="1"/>
</dbReference>
<feature type="domain" description="Response regulatory" evidence="2">
    <location>
        <begin position="7"/>
        <end position="131"/>
    </location>
</feature>
<dbReference type="Gene3D" id="3.40.50.2300">
    <property type="match status" value="1"/>
</dbReference>
<evidence type="ECO:0000313" key="3">
    <source>
        <dbReference type="EMBL" id="QCX01286.1"/>
    </source>
</evidence>
<evidence type="ECO:0000256" key="1">
    <source>
        <dbReference type="PROSITE-ProRule" id="PRU00169"/>
    </source>
</evidence>
<reference evidence="3 4" key="1">
    <citation type="submission" date="2019-05" db="EMBL/GenBank/DDBJ databases">
        <title>Genome sequencing of F202Z8.</title>
        <authorList>
            <person name="Kwon Y.M."/>
        </authorList>
    </citation>
    <scope>NUCLEOTIDE SEQUENCE [LARGE SCALE GENOMIC DNA]</scope>
    <source>
        <strain evidence="3 4">F202Z8</strain>
    </source>
</reference>
<keyword evidence="4" id="KW-1185">Reference proteome</keyword>